<evidence type="ECO:0000256" key="4">
    <source>
        <dbReference type="ARBA" id="ARBA00022496"/>
    </source>
</evidence>
<evidence type="ECO:0000256" key="3">
    <source>
        <dbReference type="ARBA" id="ARBA00022452"/>
    </source>
</evidence>
<evidence type="ECO:0000256" key="9">
    <source>
        <dbReference type="ARBA" id="ARBA00023077"/>
    </source>
</evidence>
<sequence length="1056" mass="117758">MKKKLCLIRILGFISVFLSLPVLLKAQQVVRGNVIDSKGNNLPAVSVVVKNTITGVLTAEDGTFSITVPNSKTVLVFSSVGFATQEIPVNGQTNLKVTLLDGSQQLGELVVTAIGIKQQKKRLGFTTQEVKTEQLANSRTMNLGTALSGQVAGLTVTTPTGMFQKPQFQLRGKSPLIVIDGVPVETDFYDVSGEDIENINVLKGIAASALYGTRGKDGAILITTKNAKKEGLEVNVNTNNMFTAGFTVFPKTQTEYGSGSNGQYEFWDGADGGISDGDMTWGPKLNAGLKIAQWNSPIRDKQTGQTIDWYGDVKGTIYDDRSRYERVPTDFVYHNNLKDFLRTGIVSTNSFSVAYKGEKTRFYASGKYAHQKGQVPNMSLNTGGLNFNAAFDISKNFTLETSLSYNKVFTPNYPRYGYGPKNHIYTILIWMSDDVNGQDLKNHMWVPGLEGYRQANYNYAWYNNPYFASNMLSQAQNRDVVDMQVKANWKINNDLVFQIRGNGRNTTNFESMKSPKSYMNYGDSRNGDYKIWNTRQLNFDADALLSYNKTINDNIQFGVNAGTSVFNRTYTQEYQSSDGLIVPEVYSLNNTQGPVQASNYRGDKSIRSIYAAANLDFYNAFFLSLTARNDWSSTLPTNNNSYFYPSISLSTMISELVKMPDFVGYLKLYGSWAQVSSDLAPYSIYSAYNKGTTYGSTQSVYYPSGIVNPNILPEKSSSYEVGLSSGLFKDRLTVDLTYYNIKDENQIIDLGISEASGFTSRKVNGNVYTTKGLEIVAGVKAIKNKNFRWDVAANWSKYVKKITEIYGDQAVFGNLKLGDRTDSYYTTVWQKSADGKLILGANGLPIRDPFARNIGHLDPSWRLGFQNKFNIKGFDIGIDIDGVWGGIMNSTTHEKMWWGGKHPNSVEYRDAEYAAGHPVYVPDGVVVVGGELKQDIYGNVISDTRKYAPNTTAVSWQTWGQNYPYRARVTESESKQFANTFDRSFFKLRRVSVGYELGKVFNLGKTVKGLYVQAFGYNLAMWKKMPLLDPDYEIGNDGNLQDPSPRYVGFSVNVKF</sequence>
<dbReference type="EMBL" id="QPMM01000006">
    <property type="protein sequence ID" value="RFS22581.1"/>
    <property type="molecule type" value="Genomic_DNA"/>
</dbReference>
<name>A0A3E1YAS8_9BACT</name>
<dbReference type="Gene3D" id="2.60.40.1120">
    <property type="entry name" value="Carboxypeptidase-like, regulatory domain"/>
    <property type="match status" value="1"/>
</dbReference>
<feature type="domain" description="TonB-dependent receptor plug" evidence="15">
    <location>
        <begin position="122"/>
        <end position="215"/>
    </location>
</feature>
<dbReference type="Proteomes" id="UP000260644">
    <property type="component" value="Unassembled WGS sequence"/>
</dbReference>
<organism evidence="16 17">
    <name type="scientific">Chitinophaga silvatica</name>
    <dbReference type="NCBI Taxonomy" id="2282649"/>
    <lineage>
        <taxon>Bacteria</taxon>
        <taxon>Pseudomonadati</taxon>
        <taxon>Bacteroidota</taxon>
        <taxon>Chitinophagia</taxon>
        <taxon>Chitinophagales</taxon>
        <taxon>Chitinophagaceae</taxon>
        <taxon>Chitinophaga</taxon>
    </lineage>
</organism>
<evidence type="ECO:0000256" key="13">
    <source>
        <dbReference type="RuleBase" id="RU003357"/>
    </source>
</evidence>
<dbReference type="Pfam" id="PF00593">
    <property type="entry name" value="TonB_dep_Rec_b-barrel"/>
    <property type="match status" value="1"/>
</dbReference>
<evidence type="ECO:0000256" key="11">
    <source>
        <dbReference type="ARBA" id="ARBA00023237"/>
    </source>
</evidence>
<protein>
    <submittedName>
        <fullName evidence="16">SusC/RagA family TonB-linked outer membrane protein</fullName>
    </submittedName>
</protein>
<dbReference type="InterPro" id="IPR000531">
    <property type="entry name" value="Beta-barrel_TonB"/>
</dbReference>
<dbReference type="InterPro" id="IPR008969">
    <property type="entry name" value="CarboxyPept-like_regulatory"/>
</dbReference>
<dbReference type="PANTHER" id="PTHR32552">
    <property type="entry name" value="FERRICHROME IRON RECEPTOR-RELATED"/>
    <property type="match status" value="1"/>
</dbReference>
<evidence type="ECO:0000256" key="7">
    <source>
        <dbReference type="ARBA" id="ARBA00023004"/>
    </source>
</evidence>
<evidence type="ECO:0000256" key="10">
    <source>
        <dbReference type="ARBA" id="ARBA00023136"/>
    </source>
</evidence>
<keyword evidence="2 12" id="KW-0813">Transport</keyword>
<accession>A0A3E1YAS8</accession>
<evidence type="ECO:0000313" key="17">
    <source>
        <dbReference type="Proteomes" id="UP000260644"/>
    </source>
</evidence>
<keyword evidence="3 12" id="KW-1134">Transmembrane beta strand</keyword>
<comment type="subcellular location">
    <subcellularLocation>
        <location evidence="1 12">Cell outer membrane</location>
        <topology evidence="1 12">Multi-pass membrane protein</topology>
    </subcellularLocation>
</comment>
<dbReference type="PANTHER" id="PTHR32552:SF89">
    <property type="entry name" value="CATECHOLATE SIDEROPHORE RECEPTOR FIU"/>
    <property type="match status" value="1"/>
</dbReference>
<keyword evidence="9 13" id="KW-0798">TonB box</keyword>
<dbReference type="PROSITE" id="PS52016">
    <property type="entry name" value="TONB_DEPENDENT_REC_3"/>
    <property type="match status" value="1"/>
</dbReference>
<dbReference type="SUPFAM" id="SSF56935">
    <property type="entry name" value="Porins"/>
    <property type="match status" value="1"/>
</dbReference>
<feature type="domain" description="TonB-dependent receptor-like beta-barrel" evidence="14">
    <location>
        <begin position="453"/>
        <end position="799"/>
    </location>
</feature>
<keyword evidence="5 12" id="KW-0812">Transmembrane</keyword>
<gene>
    <name evidence="16" type="ORF">DVR12_12330</name>
</gene>
<evidence type="ECO:0000256" key="5">
    <source>
        <dbReference type="ARBA" id="ARBA00022692"/>
    </source>
</evidence>
<dbReference type="InterPro" id="IPR039426">
    <property type="entry name" value="TonB-dep_rcpt-like"/>
</dbReference>
<reference evidence="16 17" key="1">
    <citation type="submission" date="2018-07" db="EMBL/GenBank/DDBJ databases">
        <title>Chitinophaga K2CV101002-2 sp. nov., isolated from a monsoon evergreen broad-leaved forest soil.</title>
        <authorList>
            <person name="Lv Y."/>
        </authorList>
    </citation>
    <scope>NUCLEOTIDE SEQUENCE [LARGE SCALE GENOMIC DNA]</scope>
    <source>
        <strain evidence="16 17">GDMCC 1.1288</strain>
    </source>
</reference>
<keyword evidence="17" id="KW-1185">Reference proteome</keyword>
<dbReference type="Pfam" id="PF13715">
    <property type="entry name" value="CarbopepD_reg_2"/>
    <property type="match status" value="1"/>
</dbReference>
<dbReference type="Gene3D" id="2.170.130.10">
    <property type="entry name" value="TonB-dependent receptor, plug domain"/>
    <property type="match status" value="1"/>
</dbReference>
<comment type="similarity">
    <text evidence="12 13">Belongs to the TonB-dependent receptor family.</text>
</comment>
<evidence type="ECO:0000259" key="14">
    <source>
        <dbReference type="Pfam" id="PF00593"/>
    </source>
</evidence>
<dbReference type="GO" id="GO:0015344">
    <property type="term" value="F:siderophore uptake transmembrane transporter activity"/>
    <property type="evidence" value="ECO:0007669"/>
    <property type="project" value="TreeGrafter"/>
</dbReference>
<dbReference type="RefSeq" id="WP_116975975.1">
    <property type="nucleotide sequence ID" value="NZ_QPMM01000006.1"/>
</dbReference>
<evidence type="ECO:0000256" key="12">
    <source>
        <dbReference type="PROSITE-ProRule" id="PRU01360"/>
    </source>
</evidence>
<dbReference type="Gene3D" id="2.40.170.20">
    <property type="entry name" value="TonB-dependent receptor, beta-barrel domain"/>
    <property type="match status" value="1"/>
</dbReference>
<keyword evidence="11 12" id="KW-0998">Cell outer membrane</keyword>
<dbReference type="InterPro" id="IPR036942">
    <property type="entry name" value="Beta-barrel_TonB_sf"/>
</dbReference>
<dbReference type="GO" id="GO:0009279">
    <property type="term" value="C:cell outer membrane"/>
    <property type="evidence" value="ECO:0007669"/>
    <property type="project" value="UniProtKB-SubCell"/>
</dbReference>
<evidence type="ECO:0000259" key="15">
    <source>
        <dbReference type="Pfam" id="PF07715"/>
    </source>
</evidence>
<dbReference type="Pfam" id="PF07715">
    <property type="entry name" value="Plug"/>
    <property type="match status" value="1"/>
</dbReference>
<evidence type="ECO:0000256" key="6">
    <source>
        <dbReference type="ARBA" id="ARBA00022729"/>
    </source>
</evidence>
<keyword evidence="7" id="KW-0408">Iron</keyword>
<dbReference type="InterPro" id="IPR037066">
    <property type="entry name" value="Plug_dom_sf"/>
</dbReference>
<dbReference type="SUPFAM" id="SSF49464">
    <property type="entry name" value="Carboxypeptidase regulatory domain-like"/>
    <property type="match status" value="1"/>
</dbReference>
<evidence type="ECO:0000256" key="8">
    <source>
        <dbReference type="ARBA" id="ARBA00023065"/>
    </source>
</evidence>
<keyword evidence="10 12" id="KW-0472">Membrane</keyword>
<dbReference type="AlphaFoldDB" id="A0A3E1YAS8"/>
<comment type="caution">
    <text evidence="16">The sequence shown here is derived from an EMBL/GenBank/DDBJ whole genome shotgun (WGS) entry which is preliminary data.</text>
</comment>
<keyword evidence="4" id="KW-0410">Iron transport</keyword>
<dbReference type="InterPro" id="IPR023996">
    <property type="entry name" value="TonB-dep_OMP_SusC/RagA"/>
</dbReference>
<dbReference type="InterPro" id="IPR012910">
    <property type="entry name" value="Plug_dom"/>
</dbReference>
<keyword evidence="8" id="KW-0406">Ion transport</keyword>
<evidence type="ECO:0000256" key="1">
    <source>
        <dbReference type="ARBA" id="ARBA00004571"/>
    </source>
</evidence>
<dbReference type="NCBIfam" id="TIGR04056">
    <property type="entry name" value="OMP_RagA_SusC"/>
    <property type="match status" value="1"/>
</dbReference>
<evidence type="ECO:0000313" key="16">
    <source>
        <dbReference type="EMBL" id="RFS22581.1"/>
    </source>
</evidence>
<evidence type="ECO:0000256" key="2">
    <source>
        <dbReference type="ARBA" id="ARBA00022448"/>
    </source>
</evidence>
<dbReference type="OrthoDB" id="9768177at2"/>
<keyword evidence="6" id="KW-0732">Signal</keyword>
<proteinExistence type="inferred from homology"/>